<feature type="compositionally biased region" description="Acidic residues" evidence="1">
    <location>
        <begin position="44"/>
        <end position="58"/>
    </location>
</feature>
<accession>A0A6L2MAC3</accession>
<proteinExistence type="predicted"/>
<dbReference type="PANTHER" id="PTHR24559:SF444">
    <property type="entry name" value="REVERSE TRANSCRIPTASE DOMAIN-CONTAINING PROTEIN"/>
    <property type="match status" value="1"/>
</dbReference>
<dbReference type="EMBL" id="BKCJ010006142">
    <property type="protein sequence ID" value="GEU70590.1"/>
    <property type="molecule type" value="Genomic_DNA"/>
</dbReference>
<feature type="domain" description="Reverse transcriptase" evidence="2">
    <location>
        <begin position="245"/>
        <end position="341"/>
    </location>
</feature>
<dbReference type="CDD" id="cd01647">
    <property type="entry name" value="RT_LTR"/>
    <property type="match status" value="1"/>
</dbReference>
<comment type="caution">
    <text evidence="3">The sequence shown here is derived from an EMBL/GenBank/DDBJ whole genome shotgun (WGS) entry which is preliminary data.</text>
</comment>
<dbReference type="InterPro" id="IPR043502">
    <property type="entry name" value="DNA/RNA_pol_sf"/>
</dbReference>
<dbReference type="InterPro" id="IPR053134">
    <property type="entry name" value="RNA-dir_DNA_polymerase"/>
</dbReference>
<dbReference type="InterPro" id="IPR043128">
    <property type="entry name" value="Rev_trsase/Diguanyl_cyclase"/>
</dbReference>
<evidence type="ECO:0000259" key="2">
    <source>
        <dbReference type="Pfam" id="PF00078"/>
    </source>
</evidence>
<reference evidence="3" key="1">
    <citation type="journal article" date="2019" name="Sci. Rep.">
        <title>Draft genome of Tanacetum cinerariifolium, the natural source of mosquito coil.</title>
        <authorList>
            <person name="Yamashiro T."/>
            <person name="Shiraishi A."/>
            <person name="Satake H."/>
            <person name="Nakayama K."/>
        </authorList>
    </citation>
    <scope>NUCLEOTIDE SEQUENCE</scope>
</reference>
<keyword evidence="3" id="KW-0548">Nucleotidyltransferase</keyword>
<evidence type="ECO:0000313" key="3">
    <source>
        <dbReference type="EMBL" id="GEU70590.1"/>
    </source>
</evidence>
<dbReference type="AlphaFoldDB" id="A0A6L2MAC3"/>
<protein>
    <submittedName>
        <fullName evidence="3">Reverse transcriptase domain-containing protein</fullName>
    </submittedName>
</protein>
<evidence type="ECO:0000256" key="1">
    <source>
        <dbReference type="SAM" id="MobiDB-lite"/>
    </source>
</evidence>
<dbReference type="InterPro" id="IPR021109">
    <property type="entry name" value="Peptidase_aspartic_dom_sf"/>
</dbReference>
<gene>
    <name evidence="3" type="ORF">Tci_042568</name>
</gene>
<feature type="region of interest" description="Disordered" evidence="1">
    <location>
        <begin position="26"/>
        <end position="63"/>
    </location>
</feature>
<dbReference type="Gene3D" id="2.40.70.10">
    <property type="entry name" value="Acid Proteases"/>
    <property type="match status" value="1"/>
</dbReference>
<keyword evidence="3" id="KW-0808">Transferase</keyword>
<dbReference type="Pfam" id="PF00078">
    <property type="entry name" value="RVT_1"/>
    <property type="match status" value="1"/>
</dbReference>
<keyword evidence="3" id="KW-0695">RNA-directed DNA polymerase</keyword>
<dbReference type="SUPFAM" id="SSF56672">
    <property type="entry name" value="DNA/RNA polymerases"/>
    <property type="match status" value="1"/>
</dbReference>
<organism evidence="3">
    <name type="scientific">Tanacetum cinerariifolium</name>
    <name type="common">Dalmatian daisy</name>
    <name type="synonym">Chrysanthemum cinerariifolium</name>
    <dbReference type="NCBI Taxonomy" id="118510"/>
    <lineage>
        <taxon>Eukaryota</taxon>
        <taxon>Viridiplantae</taxon>
        <taxon>Streptophyta</taxon>
        <taxon>Embryophyta</taxon>
        <taxon>Tracheophyta</taxon>
        <taxon>Spermatophyta</taxon>
        <taxon>Magnoliopsida</taxon>
        <taxon>eudicotyledons</taxon>
        <taxon>Gunneridae</taxon>
        <taxon>Pentapetalae</taxon>
        <taxon>asterids</taxon>
        <taxon>campanulids</taxon>
        <taxon>Asterales</taxon>
        <taxon>Asteraceae</taxon>
        <taxon>Asteroideae</taxon>
        <taxon>Anthemideae</taxon>
        <taxon>Anthemidinae</taxon>
        <taxon>Tanacetum</taxon>
    </lineage>
</organism>
<dbReference type="Gene3D" id="3.30.70.270">
    <property type="match status" value="1"/>
</dbReference>
<name>A0A6L2MAC3_TANCI</name>
<sequence length="437" mass="49652">MKYHSRLPSTAIRFWRRVVSGPTHPYQVTKKPFEEIPDENPREDLEEDPKEDPDEEPNEASRTQIEIVGMEMVEIVEDFKALLVEDFCPSNEIEKLELEFWNHAMVGANHAAYTDRFHELAKLLSHLPTIIQSAILKAGALTDEAVRCGMLTKISEKRKEVVKSSKQGGSWSDNKRAKVGKGFVATSPTRIEYAGSHPKCAKYYAYHPEGGPCRLCFNYQRPGDSLSIIDLIPLGHGSFDIIMGMDWLSRHKAKIVCHEKVVRIPLASSEGARSGHSKDCFRMRYGHLEFTVMPFGLTNAPAVFMDLMNHVSKPYLDKFVIVFIDDILIYSKSMEDHKFSVKDKILVAQSEASKAENAPVEMLLDLDQQMEKKKDGGLYFMDRIWVPLVGSVRTLITDEAHTTRYFVHPGADKMYYDLRDMYSVAEPDNMVNGGIKQ</sequence>
<dbReference type="InterPro" id="IPR000477">
    <property type="entry name" value="RT_dom"/>
</dbReference>
<dbReference type="GO" id="GO:0003964">
    <property type="term" value="F:RNA-directed DNA polymerase activity"/>
    <property type="evidence" value="ECO:0007669"/>
    <property type="project" value="UniProtKB-KW"/>
</dbReference>
<dbReference type="Gene3D" id="3.10.10.10">
    <property type="entry name" value="HIV Type 1 Reverse Transcriptase, subunit A, domain 1"/>
    <property type="match status" value="1"/>
</dbReference>
<dbReference type="PANTHER" id="PTHR24559">
    <property type="entry name" value="TRANSPOSON TY3-I GAG-POL POLYPROTEIN"/>
    <property type="match status" value="1"/>
</dbReference>
<feature type="compositionally biased region" description="Basic and acidic residues" evidence="1">
    <location>
        <begin position="31"/>
        <end position="43"/>
    </location>
</feature>